<dbReference type="OrthoDB" id="5231159at2759"/>
<dbReference type="EMBL" id="KN837240">
    <property type="protein sequence ID" value="KIJ31587.1"/>
    <property type="molecule type" value="Genomic_DNA"/>
</dbReference>
<dbReference type="InterPro" id="IPR058518">
    <property type="entry name" value="DUF8205"/>
</dbReference>
<keyword evidence="3" id="KW-1185">Reference proteome</keyword>
<proteinExistence type="predicted"/>
<evidence type="ECO:0000313" key="3">
    <source>
        <dbReference type="Proteomes" id="UP000054279"/>
    </source>
</evidence>
<accession>A0A0C9UR17</accession>
<reference evidence="2 3" key="1">
    <citation type="submission" date="2014-06" db="EMBL/GenBank/DDBJ databases">
        <title>Evolutionary Origins and Diversification of the Mycorrhizal Mutualists.</title>
        <authorList>
            <consortium name="DOE Joint Genome Institute"/>
            <consortium name="Mycorrhizal Genomics Consortium"/>
            <person name="Kohler A."/>
            <person name="Kuo A."/>
            <person name="Nagy L.G."/>
            <person name="Floudas D."/>
            <person name="Copeland A."/>
            <person name="Barry K.W."/>
            <person name="Cichocki N."/>
            <person name="Veneault-Fourrey C."/>
            <person name="LaButti K."/>
            <person name="Lindquist E.A."/>
            <person name="Lipzen A."/>
            <person name="Lundell T."/>
            <person name="Morin E."/>
            <person name="Murat C."/>
            <person name="Riley R."/>
            <person name="Ohm R."/>
            <person name="Sun H."/>
            <person name="Tunlid A."/>
            <person name="Henrissat B."/>
            <person name="Grigoriev I.V."/>
            <person name="Hibbett D.S."/>
            <person name="Martin F."/>
        </authorList>
    </citation>
    <scope>NUCLEOTIDE SEQUENCE [LARGE SCALE GENOMIC DNA]</scope>
    <source>
        <strain evidence="2 3">SS14</strain>
    </source>
</reference>
<dbReference type="AlphaFoldDB" id="A0A0C9UR17"/>
<dbReference type="HOGENOM" id="CLU_1653236_0_0_1"/>
<feature type="domain" description="DUF8205" evidence="1">
    <location>
        <begin position="17"/>
        <end position="154"/>
    </location>
</feature>
<organism evidence="2 3">
    <name type="scientific">Sphaerobolus stellatus (strain SS14)</name>
    <dbReference type="NCBI Taxonomy" id="990650"/>
    <lineage>
        <taxon>Eukaryota</taxon>
        <taxon>Fungi</taxon>
        <taxon>Dikarya</taxon>
        <taxon>Basidiomycota</taxon>
        <taxon>Agaricomycotina</taxon>
        <taxon>Agaricomycetes</taxon>
        <taxon>Phallomycetidae</taxon>
        <taxon>Geastrales</taxon>
        <taxon>Sphaerobolaceae</taxon>
        <taxon>Sphaerobolus</taxon>
    </lineage>
</organism>
<evidence type="ECO:0000313" key="2">
    <source>
        <dbReference type="EMBL" id="KIJ31587.1"/>
    </source>
</evidence>
<sequence>MPPSLTFHPGHDGSRKRITKLIKALVANETLMTYLCCSIVLALDLTRNIVARVDLNLEPTNSAAVFTMATCNPWDGQYTEKMKGMIQLNGINVAYFPTGLPKNKHKVWEHTRANLRGPGIKSIPLTLVEFIYQGDNEHAQIFPLPITSRTMAIIRSNQPN</sequence>
<protein>
    <recommendedName>
        <fullName evidence="1">DUF8205 domain-containing protein</fullName>
    </recommendedName>
</protein>
<gene>
    <name evidence="2" type="ORF">M422DRAFT_53327</name>
</gene>
<evidence type="ECO:0000259" key="1">
    <source>
        <dbReference type="Pfam" id="PF26632"/>
    </source>
</evidence>
<name>A0A0C9UR17_SPHS4</name>
<dbReference type="Proteomes" id="UP000054279">
    <property type="component" value="Unassembled WGS sequence"/>
</dbReference>
<dbReference type="Pfam" id="PF26632">
    <property type="entry name" value="DUF8205"/>
    <property type="match status" value="1"/>
</dbReference>